<sequence>MNRRGFLKGGPLQNKKAYRNGLPLLPADDSCKQTHRDGRCDGCGYPICDLHLLPYRWFLRGEELIVGMNI</sequence>
<organism evidence="1 2">
    <name type="scientific">Bacteroides pyogenes JCM 6292</name>
    <dbReference type="NCBI Taxonomy" id="1235809"/>
    <lineage>
        <taxon>Bacteria</taxon>
        <taxon>Pseudomonadati</taxon>
        <taxon>Bacteroidota</taxon>
        <taxon>Bacteroidia</taxon>
        <taxon>Bacteroidales</taxon>
        <taxon>Bacteroidaceae</taxon>
        <taxon>Bacteroides</taxon>
    </lineage>
</organism>
<protein>
    <submittedName>
        <fullName evidence="1">Uncharacterized protein</fullName>
    </submittedName>
</protein>
<dbReference type="EMBL" id="BAIQ01000046">
    <property type="protein sequence ID" value="GAE16881.1"/>
    <property type="molecule type" value="Genomic_DNA"/>
</dbReference>
<evidence type="ECO:0000313" key="1">
    <source>
        <dbReference type="EMBL" id="GAE16881.1"/>
    </source>
</evidence>
<proteinExistence type="predicted"/>
<accession>W4PAQ8</accession>
<gene>
    <name evidence="1" type="ORF">JCM6292_3385</name>
</gene>
<dbReference type="AlphaFoldDB" id="W4PAQ8"/>
<reference evidence="1 2" key="1">
    <citation type="journal article" date="2014" name="Genome Announc.">
        <title>Draft Genome Sequences of Three Strains of Bacteroides pyogenes Isolated from a Cat and Swine.</title>
        <authorList>
            <person name="Sakamoto M."/>
            <person name="Oshima K."/>
            <person name="Suda W."/>
            <person name="Kitamura K."/>
            <person name="Iida T."/>
            <person name="Hattori M."/>
            <person name="Ohkuma M."/>
        </authorList>
    </citation>
    <scope>NUCLEOTIDE SEQUENCE [LARGE SCALE GENOMIC DNA]</scope>
    <source>
        <strain evidence="1 2">JCM 6292</strain>
    </source>
</reference>
<name>W4PAQ8_9BACE</name>
<comment type="caution">
    <text evidence="1">The sequence shown here is derived from an EMBL/GenBank/DDBJ whole genome shotgun (WGS) entry which is preliminary data.</text>
</comment>
<evidence type="ECO:0000313" key="2">
    <source>
        <dbReference type="Proteomes" id="UP000018861"/>
    </source>
</evidence>
<dbReference type="Proteomes" id="UP000018861">
    <property type="component" value="Unassembled WGS sequence"/>
</dbReference>